<dbReference type="EMBL" id="KQ997563">
    <property type="protein sequence ID" value="KZV43966.1"/>
    <property type="molecule type" value="Genomic_DNA"/>
</dbReference>
<keyword evidence="3" id="KW-1185">Reference proteome</keyword>
<dbReference type="PANTHER" id="PTHR43327:SF31">
    <property type="entry name" value="HYPERSENSITIVE-INDUCED RESPONSE PROTEIN 2"/>
    <property type="match status" value="1"/>
</dbReference>
<sequence length="369" mass="42212">MSAYGFEIVQTLIVDIEPDAQVKRAMNEINAAARLRNATAARLRVAANEKAEAEKILQIKKAEGEAESKYLSGLGIARDTNNPHTLIEDKWRNFLKLPLLSVWTHYFRLPHSKIPRLHHPLLSKFQSPLMIQAVKLSSFPAVKCRTSKLSGLVYVNLKMGRKRCLSVSATVKLGDEANVDVPKSEKTTSKIEDATYVPYMKPIYRSKYFCCSLPAYETLIPVMLQGIYLRCQKLYSVASAEMKREPCEWRTGLSATSSYHLHLVNEFTAYCYQRNLHKAMTALDLIPKYRLWADSITYSELVKCCIDHCAVKEGKTFLVNSLLNMYVKFRLLSEAQALFDQMPEKNVISKYILCLLSKRLNWAKSYEQY</sequence>
<dbReference type="InterPro" id="IPR002885">
    <property type="entry name" value="PPR_rpt"/>
</dbReference>
<dbReference type="PANTHER" id="PTHR43327">
    <property type="entry name" value="STOMATIN-LIKE PROTEIN 2, MITOCHONDRIAL"/>
    <property type="match status" value="1"/>
</dbReference>
<organism evidence="2 3">
    <name type="scientific">Dorcoceras hygrometricum</name>
    <dbReference type="NCBI Taxonomy" id="472368"/>
    <lineage>
        <taxon>Eukaryota</taxon>
        <taxon>Viridiplantae</taxon>
        <taxon>Streptophyta</taxon>
        <taxon>Embryophyta</taxon>
        <taxon>Tracheophyta</taxon>
        <taxon>Spermatophyta</taxon>
        <taxon>Magnoliopsida</taxon>
        <taxon>eudicotyledons</taxon>
        <taxon>Gunneridae</taxon>
        <taxon>Pentapetalae</taxon>
        <taxon>asterids</taxon>
        <taxon>lamiids</taxon>
        <taxon>Lamiales</taxon>
        <taxon>Gesneriaceae</taxon>
        <taxon>Didymocarpoideae</taxon>
        <taxon>Trichosporeae</taxon>
        <taxon>Loxocarpinae</taxon>
        <taxon>Dorcoceras</taxon>
    </lineage>
</organism>
<dbReference type="Proteomes" id="UP000250235">
    <property type="component" value="Unassembled WGS sequence"/>
</dbReference>
<feature type="repeat" description="PPR" evidence="1">
    <location>
        <begin position="315"/>
        <end position="349"/>
    </location>
</feature>
<dbReference type="InterPro" id="IPR050710">
    <property type="entry name" value="Band7/mec-2_domain"/>
</dbReference>
<dbReference type="GO" id="GO:0005739">
    <property type="term" value="C:mitochondrion"/>
    <property type="evidence" value="ECO:0007669"/>
    <property type="project" value="TreeGrafter"/>
</dbReference>
<name>A0A2Z7CGU4_9LAMI</name>
<dbReference type="OrthoDB" id="434619at2759"/>
<dbReference type="Pfam" id="PF01535">
    <property type="entry name" value="PPR"/>
    <property type="match status" value="1"/>
</dbReference>
<dbReference type="AlphaFoldDB" id="A0A2Z7CGU4"/>
<proteinExistence type="predicted"/>
<evidence type="ECO:0000313" key="2">
    <source>
        <dbReference type="EMBL" id="KZV43966.1"/>
    </source>
</evidence>
<evidence type="ECO:0000313" key="3">
    <source>
        <dbReference type="Proteomes" id="UP000250235"/>
    </source>
</evidence>
<reference evidence="2 3" key="1">
    <citation type="journal article" date="2015" name="Proc. Natl. Acad. Sci. U.S.A.">
        <title>The resurrection genome of Boea hygrometrica: A blueprint for survival of dehydration.</title>
        <authorList>
            <person name="Xiao L."/>
            <person name="Yang G."/>
            <person name="Zhang L."/>
            <person name="Yang X."/>
            <person name="Zhao S."/>
            <person name="Ji Z."/>
            <person name="Zhou Q."/>
            <person name="Hu M."/>
            <person name="Wang Y."/>
            <person name="Chen M."/>
            <person name="Xu Y."/>
            <person name="Jin H."/>
            <person name="Xiao X."/>
            <person name="Hu G."/>
            <person name="Bao F."/>
            <person name="Hu Y."/>
            <person name="Wan P."/>
            <person name="Li L."/>
            <person name="Deng X."/>
            <person name="Kuang T."/>
            <person name="Xiang C."/>
            <person name="Zhu J.K."/>
            <person name="Oliver M.J."/>
            <person name="He Y."/>
        </authorList>
    </citation>
    <scope>NUCLEOTIDE SEQUENCE [LARGE SCALE GENOMIC DNA]</scope>
    <source>
        <strain evidence="3">cv. XS01</strain>
    </source>
</reference>
<gene>
    <name evidence="2" type="ORF">F511_34998</name>
</gene>
<protein>
    <submittedName>
        <fullName evidence="2">Pentatricopeptide repeat-containing protein</fullName>
    </submittedName>
</protein>
<dbReference type="PROSITE" id="PS51375">
    <property type="entry name" value="PPR"/>
    <property type="match status" value="1"/>
</dbReference>
<evidence type="ECO:0000256" key="1">
    <source>
        <dbReference type="PROSITE-ProRule" id="PRU00708"/>
    </source>
</evidence>
<accession>A0A2Z7CGU4</accession>